<dbReference type="Proteomes" id="UP000050525">
    <property type="component" value="Unassembled WGS sequence"/>
</dbReference>
<name>A0A151LYD8_ALLMI</name>
<dbReference type="Pfam" id="PF00038">
    <property type="entry name" value="Filament"/>
    <property type="match status" value="1"/>
</dbReference>
<dbReference type="FunFam" id="1.20.5.1160:FF:000001">
    <property type="entry name" value="Keratin type II"/>
    <property type="match status" value="1"/>
</dbReference>
<keyword evidence="7" id="KW-1185">Reference proteome</keyword>
<dbReference type="EMBL" id="AKHW03007029">
    <property type="protein sequence ID" value="KYO17276.1"/>
    <property type="molecule type" value="Genomic_DNA"/>
</dbReference>
<evidence type="ECO:0000313" key="6">
    <source>
        <dbReference type="EMBL" id="KYO17276.1"/>
    </source>
</evidence>
<evidence type="ECO:0000259" key="5">
    <source>
        <dbReference type="PROSITE" id="PS51842"/>
    </source>
</evidence>
<dbReference type="STRING" id="8496.A0A151LYD8"/>
<dbReference type="PANTHER" id="PTHR45616">
    <property type="entry name" value="GATA-TYPE DOMAIN-CONTAINING PROTEIN"/>
    <property type="match status" value="1"/>
</dbReference>
<gene>
    <name evidence="6" type="ORF">Y1Q_0017721</name>
</gene>
<evidence type="ECO:0000256" key="2">
    <source>
        <dbReference type="ARBA" id="ARBA00023054"/>
    </source>
</evidence>
<dbReference type="GO" id="GO:0005615">
    <property type="term" value="C:extracellular space"/>
    <property type="evidence" value="ECO:0007669"/>
    <property type="project" value="TreeGrafter"/>
</dbReference>
<dbReference type="GO" id="GO:0030280">
    <property type="term" value="F:structural constituent of skin epidermis"/>
    <property type="evidence" value="ECO:0007669"/>
    <property type="project" value="TreeGrafter"/>
</dbReference>
<dbReference type="SUPFAM" id="SSF64593">
    <property type="entry name" value="Intermediate filament protein, coiled coil region"/>
    <property type="match status" value="3"/>
</dbReference>
<comment type="similarity">
    <text evidence="3">Belongs to the intermediate filament family.</text>
</comment>
<protein>
    <recommendedName>
        <fullName evidence="5">IF rod domain-containing protein</fullName>
    </recommendedName>
</protein>
<accession>A0A151LYD8</accession>
<evidence type="ECO:0000313" key="7">
    <source>
        <dbReference type="Proteomes" id="UP000050525"/>
    </source>
</evidence>
<keyword evidence="1 3" id="KW-0403">Intermediate filament</keyword>
<dbReference type="Gene3D" id="1.20.5.170">
    <property type="match status" value="1"/>
</dbReference>
<dbReference type="FunFam" id="1.20.5.170:FF:000004">
    <property type="entry name" value="Keratin, type II cytoskeletal 5"/>
    <property type="match status" value="1"/>
</dbReference>
<dbReference type="PROSITE" id="PS51842">
    <property type="entry name" value="IF_ROD_2"/>
    <property type="match status" value="1"/>
</dbReference>
<proteinExistence type="inferred from homology"/>
<dbReference type="InterPro" id="IPR039008">
    <property type="entry name" value="IF_rod_dom"/>
</dbReference>
<dbReference type="AlphaFoldDB" id="A0A151LYD8"/>
<sequence length="335" mass="38239">MGGFGGGLACPLPPPGGIQKVTVNPNLLAPLKLEIDPEVQRVRTHEREQIKTLNNKFASFIDKVRFLEQQNKVLETKWDLLQGTTTTRVSLEPIFEAYINNLQRQLENLLGSRGQLEGELRNLQDLVEDFNKKYEEEINRRTAIENEFVMSKKDADHSFMNKVELQVKVDSLIDEINFLRMLFKAELDQMQGQITDTNVILQMDNNRDLDLNSIISEVKAQYEDIANRSRAEAEAWYQSKIAGLQTAIADAEQRGEMALKDARAKLSDLQNALQTAKDELAHLLRDYQELMNVKLALDIEIATYRTLLEGEECRMSGEYMDPVSICEYLKDSPSL</sequence>
<feature type="coiled-coil region" evidence="4">
    <location>
        <begin position="99"/>
        <end position="147"/>
    </location>
</feature>
<dbReference type="InterPro" id="IPR032444">
    <property type="entry name" value="Keratin_2_head"/>
</dbReference>
<evidence type="ECO:0000256" key="4">
    <source>
        <dbReference type="SAM" id="Coils"/>
    </source>
</evidence>
<organism evidence="6 7">
    <name type="scientific">Alligator mississippiensis</name>
    <name type="common">American alligator</name>
    <dbReference type="NCBI Taxonomy" id="8496"/>
    <lineage>
        <taxon>Eukaryota</taxon>
        <taxon>Metazoa</taxon>
        <taxon>Chordata</taxon>
        <taxon>Craniata</taxon>
        <taxon>Vertebrata</taxon>
        <taxon>Euteleostomi</taxon>
        <taxon>Archelosauria</taxon>
        <taxon>Archosauria</taxon>
        <taxon>Crocodylia</taxon>
        <taxon>Alligatoridae</taxon>
        <taxon>Alligatorinae</taxon>
        <taxon>Alligator</taxon>
    </lineage>
</organism>
<feature type="coiled-coil region" evidence="4">
    <location>
        <begin position="259"/>
        <end position="293"/>
    </location>
</feature>
<dbReference type="GO" id="GO:0045095">
    <property type="term" value="C:keratin filament"/>
    <property type="evidence" value="ECO:0007669"/>
    <property type="project" value="InterPro"/>
</dbReference>
<dbReference type="SMART" id="SM01391">
    <property type="entry name" value="Filament"/>
    <property type="match status" value="1"/>
</dbReference>
<evidence type="ECO:0000256" key="1">
    <source>
        <dbReference type="ARBA" id="ARBA00022754"/>
    </source>
</evidence>
<feature type="domain" description="IF rod" evidence="5">
    <location>
        <begin position="46"/>
        <end position="315"/>
    </location>
</feature>
<dbReference type="PANTHER" id="PTHR45616:SF69">
    <property type="entry name" value="IF ROD DOMAIN-CONTAINING PROTEIN-RELATED"/>
    <property type="match status" value="1"/>
</dbReference>
<dbReference type="Gene3D" id="1.20.5.1160">
    <property type="entry name" value="Vasodilator-stimulated phosphoprotein"/>
    <property type="match status" value="1"/>
</dbReference>
<comment type="caution">
    <text evidence="6">The sequence shown here is derived from an EMBL/GenBank/DDBJ whole genome shotgun (WGS) entry which is preliminary data.</text>
</comment>
<dbReference type="Pfam" id="PF16208">
    <property type="entry name" value="Keratin_2_head"/>
    <property type="match status" value="1"/>
</dbReference>
<dbReference type="InterPro" id="IPR018039">
    <property type="entry name" value="IF_conserved"/>
</dbReference>
<dbReference type="PROSITE" id="PS00226">
    <property type="entry name" value="IF_ROD_1"/>
    <property type="match status" value="1"/>
</dbReference>
<dbReference type="PRINTS" id="PR01276">
    <property type="entry name" value="TYPE2KERATIN"/>
</dbReference>
<dbReference type="GO" id="GO:0045109">
    <property type="term" value="P:intermediate filament organization"/>
    <property type="evidence" value="ECO:0007669"/>
    <property type="project" value="TreeGrafter"/>
</dbReference>
<dbReference type="GO" id="GO:0031424">
    <property type="term" value="P:keratinization"/>
    <property type="evidence" value="ECO:0007669"/>
    <property type="project" value="TreeGrafter"/>
</dbReference>
<dbReference type="InterPro" id="IPR003054">
    <property type="entry name" value="Keratin_II"/>
</dbReference>
<evidence type="ECO:0000256" key="3">
    <source>
        <dbReference type="RuleBase" id="RU000685"/>
    </source>
</evidence>
<keyword evidence="2 4" id="KW-0175">Coiled coil</keyword>
<reference evidence="6 7" key="1">
    <citation type="journal article" date="2012" name="Genome Biol.">
        <title>Sequencing three crocodilian genomes to illuminate the evolution of archosaurs and amniotes.</title>
        <authorList>
            <person name="St John J.A."/>
            <person name="Braun E.L."/>
            <person name="Isberg S.R."/>
            <person name="Miles L.G."/>
            <person name="Chong A.Y."/>
            <person name="Gongora J."/>
            <person name="Dalzell P."/>
            <person name="Moran C."/>
            <person name="Bed'hom B."/>
            <person name="Abzhanov A."/>
            <person name="Burgess S.C."/>
            <person name="Cooksey A.M."/>
            <person name="Castoe T.A."/>
            <person name="Crawford N.G."/>
            <person name="Densmore L.D."/>
            <person name="Drew J.C."/>
            <person name="Edwards S.V."/>
            <person name="Faircloth B.C."/>
            <person name="Fujita M.K."/>
            <person name="Greenwold M.J."/>
            <person name="Hoffmann F.G."/>
            <person name="Howard J.M."/>
            <person name="Iguchi T."/>
            <person name="Janes D.E."/>
            <person name="Khan S.Y."/>
            <person name="Kohno S."/>
            <person name="de Koning A.J."/>
            <person name="Lance S.L."/>
            <person name="McCarthy F.M."/>
            <person name="McCormack J.E."/>
            <person name="Merchant M.E."/>
            <person name="Peterson D.G."/>
            <person name="Pollock D.D."/>
            <person name="Pourmand N."/>
            <person name="Raney B.J."/>
            <person name="Roessler K.A."/>
            <person name="Sanford J.R."/>
            <person name="Sawyer R.H."/>
            <person name="Schmidt C.J."/>
            <person name="Triplett E.W."/>
            <person name="Tuberville T.D."/>
            <person name="Venegas-Anaya M."/>
            <person name="Howard J.T."/>
            <person name="Jarvis E.D."/>
            <person name="Guillette L.J.Jr."/>
            <person name="Glenn T.C."/>
            <person name="Green R.E."/>
            <person name="Ray D.A."/>
        </authorList>
    </citation>
    <scope>NUCLEOTIDE SEQUENCE [LARGE SCALE GENOMIC DNA]</scope>
    <source>
        <strain evidence="6">KSC_2009_1</strain>
    </source>
</reference>